<dbReference type="AlphaFoldDB" id="I3IPD3"/>
<name>I3IPD3_9BACT</name>
<organism evidence="1 2">
    <name type="scientific">Candidatus Jettenia caeni</name>
    <dbReference type="NCBI Taxonomy" id="247490"/>
    <lineage>
        <taxon>Bacteria</taxon>
        <taxon>Pseudomonadati</taxon>
        <taxon>Planctomycetota</taxon>
        <taxon>Candidatus Brocadiia</taxon>
        <taxon>Candidatus Brocadiales</taxon>
        <taxon>Candidatus Brocadiaceae</taxon>
        <taxon>Candidatus Jettenia</taxon>
    </lineage>
</organism>
<dbReference type="Proteomes" id="UP000002985">
    <property type="component" value="Unassembled WGS sequence"/>
</dbReference>
<gene>
    <name evidence="1" type="ORF">KSU1_D0269</name>
</gene>
<keyword evidence="2" id="KW-1185">Reference proteome</keyword>
<accession>I3IPD3</accession>
<comment type="caution">
    <text evidence="1">The sequence shown here is derived from an EMBL/GenBank/DDBJ whole genome shotgun (WGS) entry which is preliminary data.</text>
</comment>
<dbReference type="EMBL" id="BAFH01000004">
    <property type="protein sequence ID" value="GAB63578.1"/>
    <property type="molecule type" value="Genomic_DNA"/>
</dbReference>
<sequence>MGSNLHQDNISTVVSDKEWESFMNVLFSLVGLAVPTKKSAMQDGSSGAYPSN</sequence>
<evidence type="ECO:0000313" key="2">
    <source>
        <dbReference type="Proteomes" id="UP000002985"/>
    </source>
</evidence>
<protein>
    <submittedName>
        <fullName evidence="1">Uncharacterized protein</fullName>
    </submittedName>
</protein>
<evidence type="ECO:0000313" key="1">
    <source>
        <dbReference type="EMBL" id="GAB63578.1"/>
    </source>
</evidence>
<reference evidence="1 2" key="1">
    <citation type="journal article" date="2012" name="FEBS Lett.">
        <title>Anammox organism KSU-1 expresses a NirK-type copper-containing nitrite reductase instead of a NirS-type with cytochrome cd1.</title>
        <authorList>
            <person name="Hira D."/>
            <person name="Toh H."/>
            <person name="Migita C.T."/>
            <person name="Okubo H."/>
            <person name="Nishiyama T."/>
            <person name="Hattori M."/>
            <person name="Furukawa K."/>
            <person name="Fujii T."/>
        </authorList>
    </citation>
    <scope>NUCLEOTIDE SEQUENCE [LARGE SCALE GENOMIC DNA]</scope>
</reference>
<proteinExistence type="predicted"/>